<dbReference type="EMBL" id="KI913970">
    <property type="protein sequence ID" value="ETV98223.1"/>
    <property type="molecule type" value="Genomic_DNA"/>
</dbReference>
<organism evidence="1">
    <name type="scientific">Aphanomyces invadans</name>
    <dbReference type="NCBI Taxonomy" id="157072"/>
    <lineage>
        <taxon>Eukaryota</taxon>
        <taxon>Sar</taxon>
        <taxon>Stramenopiles</taxon>
        <taxon>Oomycota</taxon>
        <taxon>Saprolegniomycetes</taxon>
        <taxon>Saprolegniales</taxon>
        <taxon>Verrucalvaceae</taxon>
        <taxon>Aphanomyces</taxon>
    </lineage>
</organism>
<dbReference type="VEuPathDB" id="FungiDB:H310_08946"/>
<name>A0A024TW20_9STRA</name>
<proteinExistence type="predicted"/>
<dbReference type="RefSeq" id="XP_008873098.1">
    <property type="nucleotide sequence ID" value="XM_008874876.1"/>
</dbReference>
<protein>
    <submittedName>
        <fullName evidence="1">Uncharacterized protein</fullName>
    </submittedName>
</protein>
<gene>
    <name evidence="1" type="ORF">H310_08946</name>
</gene>
<accession>A0A024TW20</accession>
<dbReference type="AlphaFoldDB" id="A0A024TW20"/>
<dbReference type="GeneID" id="20085996"/>
<sequence length="172" mass="19351">MTTRPMRLVDSSSMWEWAASQPGFVAAQLAHPSFLTPLERWYFEARTIASQSSCCSSISPASTDDLDIDCFDMHYAQNLSAVDKHAQRAIYGRHRNRSAPVDECFWFKTMCKGQVRHVSCSRSSDETLVASDIRLDPSKCNDIATLLHGPFSALLVHIWKPESHRGTTQTTQ</sequence>
<dbReference type="OrthoDB" id="64390at2759"/>
<reference evidence="1" key="1">
    <citation type="submission" date="2013-12" db="EMBL/GenBank/DDBJ databases">
        <title>The Genome Sequence of Aphanomyces invadans NJM9701.</title>
        <authorList>
            <consortium name="The Broad Institute Genomics Platform"/>
            <person name="Russ C."/>
            <person name="Tyler B."/>
            <person name="van West P."/>
            <person name="Dieguez-Uribeondo J."/>
            <person name="Young S.K."/>
            <person name="Zeng Q."/>
            <person name="Gargeya S."/>
            <person name="Fitzgerald M."/>
            <person name="Abouelleil A."/>
            <person name="Alvarado L."/>
            <person name="Chapman S.B."/>
            <person name="Gainer-Dewar J."/>
            <person name="Goldberg J."/>
            <person name="Griggs A."/>
            <person name="Gujja S."/>
            <person name="Hansen M."/>
            <person name="Howarth C."/>
            <person name="Imamovic A."/>
            <person name="Ireland A."/>
            <person name="Larimer J."/>
            <person name="McCowan C."/>
            <person name="Murphy C."/>
            <person name="Pearson M."/>
            <person name="Poon T.W."/>
            <person name="Priest M."/>
            <person name="Roberts A."/>
            <person name="Saif S."/>
            <person name="Shea T."/>
            <person name="Sykes S."/>
            <person name="Wortman J."/>
            <person name="Nusbaum C."/>
            <person name="Birren B."/>
        </authorList>
    </citation>
    <scope>NUCLEOTIDE SEQUENCE [LARGE SCALE GENOMIC DNA]</scope>
    <source>
        <strain evidence="1">NJM9701</strain>
    </source>
</reference>
<evidence type="ECO:0000313" key="1">
    <source>
        <dbReference type="EMBL" id="ETV98223.1"/>
    </source>
</evidence>